<evidence type="ECO:0000313" key="2">
    <source>
        <dbReference type="EMBL" id="KAH3670295.1"/>
    </source>
</evidence>
<protein>
    <submittedName>
        <fullName evidence="2">Uncharacterized protein</fullName>
    </submittedName>
</protein>
<dbReference type="EMBL" id="JAEUBF010001304">
    <property type="protein sequence ID" value="KAH3670295.1"/>
    <property type="molecule type" value="Genomic_DNA"/>
</dbReference>
<dbReference type="AlphaFoldDB" id="A0A9P8T9I2"/>
<evidence type="ECO:0000313" key="3">
    <source>
        <dbReference type="Proteomes" id="UP000769528"/>
    </source>
</evidence>
<comment type="caution">
    <text evidence="2">The sequence shown here is derived from an EMBL/GenBank/DDBJ whole genome shotgun (WGS) entry which is preliminary data.</text>
</comment>
<gene>
    <name evidence="2" type="ORF">WICMUC_004864</name>
</gene>
<keyword evidence="3" id="KW-1185">Reference proteome</keyword>
<keyword evidence="1" id="KW-1133">Transmembrane helix</keyword>
<sequence>MSLKPEAVGELKDINNGQRFHLHPKIRLPMVFFITGLFGFMSGAKAGFRESSARFFIENLHRLPNTKGGWYLYHKRKGFVNLKSSLNLGIYRSWKYALLGISYFGMEFLLDSTRTKIDFLNTLISTISFSYIYSNYFRLSSYSSRNILISGAILGLGSGLLQDTMIYLRGEPIWYVNSFHTLKTRLI</sequence>
<dbReference type="OrthoDB" id="5584028at2759"/>
<feature type="transmembrane region" description="Helical" evidence="1">
    <location>
        <begin position="28"/>
        <end position="48"/>
    </location>
</feature>
<reference evidence="2" key="1">
    <citation type="journal article" date="2021" name="Open Biol.">
        <title>Shared evolutionary footprints suggest mitochondrial oxidative damage underlies multiple complex I losses in fungi.</title>
        <authorList>
            <person name="Schikora-Tamarit M.A."/>
            <person name="Marcet-Houben M."/>
            <person name="Nosek J."/>
            <person name="Gabaldon T."/>
        </authorList>
    </citation>
    <scope>NUCLEOTIDE SEQUENCE</scope>
    <source>
        <strain evidence="2">CBS6341</strain>
    </source>
</reference>
<dbReference type="Proteomes" id="UP000769528">
    <property type="component" value="Unassembled WGS sequence"/>
</dbReference>
<keyword evidence="1" id="KW-0812">Transmembrane</keyword>
<dbReference type="PANTHER" id="PTHR37852">
    <property type="entry name" value="YALI0B21208P"/>
    <property type="match status" value="1"/>
</dbReference>
<organism evidence="2 3">
    <name type="scientific">Wickerhamomyces mucosus</name>
    <dbReference type="NCBI Taxonomy" id="1378264"/>
    <lineage>
        <taxon>Eukaryota</taxon>
        <taxon>Fungi</taxon>
        <taxon>Dikarya</taxon>
        <taxon>Ascomycota</taxon>
        <taxon>Saccharomycotina</taxon>
        <taxon>Saccharomycetes</taxon>
        <taxon>Phaffomycetales</taxon>
        <taxon>Wickerhamomycetaceae</taxon>
        <taxon>Wickerhamomyces</taxon>
    </lineage>
</organism>
<accession>A0A9P8T9I2</accession>
<evidence type="ECO:0000256" key="1">
    <source>
        <dbReference type="SAM" id="Phobius"/>
    </source>
</evidence>
<dbReference type="PANTHER" id="PTHR37852:SF1">
    <property type="entry name" value="HIG1 DOMAIN-CONTAINING PROTEIN"/>
    <property type="match status" value="1"/>
</dbReference>
<proteinExistence type="predicted"/>
<keyword evidence="1" id="KW-0472">Membrane</keyword>
<reference evidence="2" key="2">
    <citation type="submission" date="2021-01" db="EMBL/GenBank/DDBJ databases">
        <authorList>
            <person name="Schikora-Tamarit M.A."/>
        </authorList>
    </citation>
    <scope>NUCLEOTIDE SEQUENCE</scope>
    <source>
        <strain evidence="2">CBS6341</strain>
    </source>
</reference>
<name>A0A9P8T9I2_9ASCO</name>